<protein>
    <recommendedName>
        <fullName evidence="3">Glycoside hydrolase family 3 C-terminal domain-containing protein</fullName>
    </recommendedName>
</protein>
<evidence type="ECO:0000313" key="4">
    <source>
        <dbReference type="EMBL" id="NYD89142.1"/>
    </source>
</evidence>
<dbReference type="SUPFAM" id="SSF52279">
    <property type="entry name" value="Beta-D-glucan exohydrolase, C-terminal domain"/>
    <property type="match status" value="1"/>
</dbReference>
<evidence type="ECO:0000259" key="3">
    <source>
        <dbReference type="Pfam" id="PF01915"/>
    </source>
</evidence>
<dbReference type="GO" id="GO:0009044">
    <property type="term" value="F:xylan 1,4-beta-xylosidase activity"/>
    <property type="evidence" value="ECO:0007669"/>
    <property type="project" value="InterPro"/>
</dbReference>
<gene>
    <name evidence="4" type="ORF">HD841_000911</name>
</gene>
<dbReference type="EMBL" id="JACCBY010000001">
    <property type="protein sequence ID" value="NYD89142.1"/>
    <property type="molecule type" value="Genomic_DNA"/>
</dbReference>
<dbReference type="GO" id="GO:0046556">
    <property type="term" value="F:alpha-L-arabinofuranosidase activity"/>
    <property type="evidence" value="ECO:0007669"/>
    <property type="project" value="TreeGrafter"/>
</dbReference>
<accession>A0A7Y9FLB3</accession>
<feature type="domain" description="Glycoside hydrolase family 3 C-terminal" evidence="3">
    <location>
        <begin position="2"/>
        <end position="72"/>
    </location>
</feature>
<dbReference type="Pfam" id="PF01915">
    <property type="entry name" value="Glyco_hydro_3_C"/>
    <property type="match status" value="1"/>
</dbReference>
<evidence type="ECO:0000313" key="5">
    <source>
        <dbReference type="Proteomes" id="UP000517753"/>
    </source>
</evidence>
<keyword evidence="2" id="KW-0378">Hydrolase</keyword>
<evidence type="ECO:0000256" key="2">
    <source>
        <dbReference type="ARBA" id="ARBA00022801"/>
    </source>
</evidence>
<organism evidence="4 5">
    <name type="scientific">Sphingomonas melonis</name>
    <dbReference type="NCBI Taxonomy" id="152682"/>
    <lineage>
        <taxon>Bacteria</taxon>
        <taxon>Pseudomonadati</taxon>
        <taxon>Pseudomonadota</taxon>
        <taxon>Alphaproteobacteria</taxon>
        <taxon>Sphingomonadales</taxon>
        <taxon>Sphingomonadaceae</taxon>
        <taxon>Sphingomonas</taxon>
    </lineage>
</organism>
<evidence type="ECO:0000256" key="1">
    <source>
        <dbReference type="ARBA" id="ARBA00005336"/>
    </source>
</evidence>
<dbReference type="PANTHER" id="PTHR42721:SF3">
    <property type="entry name" value="BETA-D-XYLOSIDASE 5-RELATED"/>
    <property type="match status" value="1"/>
</dbReference>
<dbReference type="GO" id="GO:0031222">
    <property type="term" value="P:arabinan catabolic process"/>
    <property type="evidence" value="ECO:0007669"/>
    <property type="project" value="TreeGrafter"/>
</dbReference>
<dbReference type="Gene3D" id="3.40.50.1700">
    <property type="entry name" value="Glycoside hydrolase family 3 C-terminal domain"/>
    <property type="match status" value="1"/>
</dbReference>
<proteinExistence type="inferred from homology"/>
<keyword evidence="5" id="KW-1185">Reference proteome</keyword>
<dbReference type="InterPro" id="IPR044993">
    <property type="entry name" value="BXL"/>
</dbReference>
<dbReference type="InterPro" id="IPR002772">
    <property type="entry name" value="Glyco_hydro_3_C"/>
</dbReference>
<name>A0A7Y9FLB3_9SPHN</name>
<dbReference type="Proteomes" id="UP000517753">
    <property type="component" value="Unassembled WGS sequence"/>
</dbReference>
<sequence>MDGEAASKASFDLPGRQQAMLDAVVATGKPVVVVLLNGRPVDLKDLRAAAILEMMYHGSAGSAATASLIFGDGFQAGSSCSPGLGGPRNHRCTTPT</sequence>
<dbReference type="InterPro" id="IPR036881">
    <property type="entry name" value="Glyco_hydro_3_C_sf"/>
</dbReference>
<comment type="caution">
    <text evidence="4">The sequence shown here is derived from an EMBL/GenBank/DDBJ whole genome shotgun (WGS) entry which is preliminary data.</text>
</comment>
<reference evidence="4 5" key="2">
    <citation type="submission" date="2020-08" db="EMBL/GenBank/DDBJ databases">
        <title>The Agave Microbiome: Exploring the role of microbial communities in plant adaptations to desert environments.</title>
        <authorList>
            <person name="Partida-Martinez L.P."/>
        </authorList>
    </citation>
    <scope>NUCLEOTIDE SEQUENCE [LARGE SCALE GENOMIC DNA]</scope>
    <source>
        <strain evidence="4 5">AS2.3</strain>
    </source>
</reference>
<comment type="similarity">
    <text evidence="1">Belongs to the glycosyl hydrolase 3 family.</text>
</comment>
<reference evidence="4 5" key="1">
    <citation type="submission" date="2020-07" db="EMBL/GenBank/DDBJ databases">
        <authorList>
            <person name="Partida-Martinez L."/>
            <person name="Huntemann M."/>
            <person name="Clum A."/>
            <person name="Wang J."/>
            <person name="Palaniappan K."/>
            <person name="Ritter S."/>
            <person name="Chen I.-M."/>
            <person name="Stamatis D."/>
            <person name="Reddy T."/>
            <person name="O'Malley R."/>
            <person name="Daum C."/>
            <person name="Shapiro N."/>
            <person name="Ivanova N."/>
            <person name="Kyrpides N."/>
            <person name="Woyke T."/>
        </authorList>
    </citation>
    <scope>NUCLEOTIDE SEQUENCE [LARGE SCALE GENOMIC DNA]</scope>
    <source>
        <strain evidence="4 5">AS2.3</strain>
    </source>
</reference>
<dbReference type="PANTHER" id="PTHR42721">
    <property type="entry name" value="SUGAR HYDROLASE-RELATED"/>
    <property type="match status" value="1"/>
</dbReference>
<dbReference type="AlphaFoldDB" id="A0A7Y9FLB3"/>
<dbReference type="GO" id="GO:0045493">
    <property type="term" value="P:xylan catabolic process"/>
    <property type="evidence" value="ECO:0007669"/>
    <property type="project" value="InterPro"/>
</dbReference>